<comment type="subcellular location">
    <subcellularLocation>
        <location evidence="1">Plastid</location>
        <location evidence="1">Chloroplast</location>
    </subcellularLocation>
</comment>
<dbReference type="InterPro" id="IPR050584">
    <property type="entry name" value="Cholesterol_7-desaturase"/>
</dbReference>
<dbReference type="InterPro" id="IPR017941">
    <property type="entry name" value="Rieske_2Fe-2S"/>
</dbReference>
<evidence type="ECO:0000256" key="7">
    <source>
        <dbReference type="ARBA" id="ARBA00023004"/>
    </source>
</evidence>
<feature type="domain" description="Rieske" evidence="10">
    <location>
        <begin position="597"/>
        <end position="692"/>
    </location>
</feature>
<name>A0AAW1R6G5_9CHLO</name>
<sequence length="895" mass="97178">MACMACITTSAALLAGLPQGPSAALARAVAASVESGHVSFAAQLVCSLVDLHLEGRAAKCEALLADDDNADVAAKVDLEAIHQGDKQQVVDIFIAMVRKGYLRQAVGIYTFLLLEGSKLEDCRQDLADVTAALAQRHLLPLLGAAFANLARLEAADDDAQVLLTAVQSGHVGEARAILQSMLELGFSREVESTLERLVVLAANTGAAKGAAQLVVSLARVDRRWVNVVAQAHLELVQQGYTRQVADVDALGAELEQPGAVAAFLLVALRKGHMRAVVDILDTMVLRGFLLPAFDTTAVLVMAGVLAGCAQGVADVVVALAGIRRFWLLSEACATLAHLDMARDMAQVFLICLANGHGQQIRDILQTMVFHARRDEARSICEELFLLGICRGRAYTDQVAALMCNLVSISDSGSADTLDLVARTLATLVYRGSAILAAAVVRAALRRGAWGIGILIVGKLLAGGYVTEQDQQRAQSHSDSSPLHVLLDDLRFVQEHTGIDLLTPLLPVKDAHDQVVAALNPLASREMQRSLEEQVAGLQHELAQAHQEAHAMEDRLHSSLADLTNLEAAVSSFPTEGLQQRRNLHSSLDLPAGLREFWYPAEFSSRLEKDTLVPLELFGQPWVLFRDQQGKAACVRDECAHRACPLSLGSIVDGQIQCPYHGWQYSGLGLPPVPTMARPPQGFTVHTELMLEVPVEHGLLLENLLDLAHAPFTHTSTFAKGWPIPDVVKFKAARLLGGNWEPYPIDMSFEPPCMVLSTIGLAQPGKIERGARAENCKNHLHQMHICLPAGNGKTRLLYRMSLDFLGWTQYVPGIQAFWAHIANQVLGEDLVLVAGQQDRMQRGADVWKHPVSYDKLGVRYRRWRNSIASGDVVEQEQIEAELRPLTAGELFSTENV</sequence>
<protein>
    <recommendedName>
        <fullName evidence="10">Rieske domain-containing protein</fullName>
    </recommendedName>
</protein>
<keyword evidence="7" id="KW-0408">Iron</keyword>
<evidence type="ECO:0000256" key="6">
    <source>
        <dbReference type="ARBA" id="ARBA00022946"/>
    </source>
</evidence>
<proteinExistence type="predicted"/>
<dbReference type="Gene3D" id="2.20.25.10">
    <property type="match status" value="1"/>
</dbReference>
<keyword evidence="2" id="KW-0150">Chloroplast</keyword>
<dbReference type="SUPFAM" id="SSF50022">
    <property type="entry name" value="ISP domain"/>
    <property type="match status" value="1"/>
</dbReference>
<dbReference type="InterPro" id="IPR036922">
    <property type="entry name" value="Rieske_2Fe-2S_sf"/>
</dbReference>
<organism evidence="11 12">
    <name type="scientific">[Myrmecia] bisecta</name>
    <dbReference type="NCBI Taxonomy" id="41462"/>
    <lineage>
        <taxon>Eukaryota</taxon>
        <taxon>Viridiplantae</taxon>
        <taxon>Chlorophyta</taxon>
        <taxon>core chlorophytes</taxon>
        <taxon>Trebouxiophyceae</taxon>
        <taxon>Trebouxiales</taxon>
        <taxon>Trebouxiaceae</taxon>
        <taxon>Myrmecia</taxon>
    </lineage>
</organism>
<evidence type="ECO:0000313" key="12">
    <source>
        <dbReference type="Proteomes" id="UP001489004"/>
    </source>
</evidence>
<keyword evidence="8" id="KW-0411">Iron-sulfur</keyword>
<dbReference type="PROSITE" id="PS51296">
    <property type="entry name" value="RIESKE"/>
    <property type="match status" value="1"/>
</dbReference>
<evidence type="ECO:0000313" key="11">
    <source>
        <dbReference type="EMBL" id="KAK9829387.1"/>
    </source>
</evidence>
<keyword evidence="12" id="KW-1185">Reference proteome</keyword>
<accession>A0AAW1R6G5</accession>
<evidence type="ECO:0000256" key="2">
    <source>
        <dbReference type="ARBA" id="ARBA00022528"/>
    </source>
</evidence>
<evidence type="ECO:0000256" key="1">
    <source>
        <dbReference type="ARBA" id="ARBA00004229"/>
    </source>
</evidence>
<evidence type="ECO:0000256" key="5">
    <source>
        <dbReference type="ARBA" id="ARBA00022723"/>
    </source>
</evidence>
<keyword evidence="5" id="KW-0479">Metal-binding</keyword>
<dbReference type="SUPFAM" id="SSF55961">
    <property type="entry name" value="Bet v1-like"/>
    <property type="match status" value="1"/>
</dbReference>
<evidence type="ECO:0000259" key="10">
    <source>
        <dbReference type="PROSITE" id="PS51296"/>
    </source>
</evidence>
<dbReference type="PANTHER" id="PTHR21266:SF19">
    <property type="entry name" value="CHLOROPHYLLIDE A OXYGENASE, CHLOROPLASTIC"/>
    <property type="match status" value="1"/>
</dbReference>
<keyword evidence="6" id="KW-0809">Transit peptide</keyword>
<feature type="coiled-coil region" evidence="9">
    <location>
        <begin position="527"/>
        <end position="554"/>
    </location>
</feature>
<dbReference type="Proteomes" id="UP001489004">
    <property type="component" value="Unassembled WGS sequence"/>
</dbReference>
<dbReference type="GO" id="GO:0046872">
    <property type="term" value="F:metal ion binding"/>
    <property type="evidence" value="ECO:0007669"/>
    <property type="project" value="UniProtKB-KW"/>
</dbReference>
<gene>
    <name evidence="11" type="ORF">WJX72_005532</name>
</gene>
<evidence type="ECO:0000256" key="4">
    <source>
        <dbReference type="ARBA" id="ARBA00022714"/>
    </source>
</evidence>
<dbReference type="Gene3D" id="3.90.380.10">
    <property type="entry name" value="Naphthalene 1,2-dioxygenase Alpha Subunit, Chain A, domain 1"/>
    <property type="match status" value="1"/>
</dbReference>
<comment type="caution">
    <text evidence="11">The sequence shown here is derived from an EMBL/GenBank/DDBJ whole genome shotgun (WGS) entry which is preliminary data.</text>
</comment>
<dbReference type="Gene3D" id="2.20.25.680">
    <property type="match status" value="1"/>
</dbReference>
<reference evidence="11 12" key="1">
    <citation type="journal article" date="2024" name="Nat. Commun.">
        <title>Phylogenomics reveals the evolutionary origins of lichenization in chlorophyte algae.</title>
        <authorList>
            <person name="Puginier C."/>
            <person name="Libourel C."/>
            <person name="Otte J."/>
            <person name="Skaloud P."/>
            <person name="Haon M."/>
            <person name="Grisel S."/>
            <person name="Petersen M."/>
            <person name="Berrin J.G."/>
            <person name="Delaux P.M."/>
            <person name="Dal Grande F."/>
            <person name="Keller J."/>
        </authorList>
    </citation>
    <scope>NUCLEOTIDE SEQUENCE [LARGE SCALE GENOMIC DNA]</scope>
    <source>
        <strain evidence="11 12">SAG 2043</strain>
    </source>
</reference>
<keyword evidence="9" id="KW-0175">Coiled coil</keyword>
<dbReference type="GO" id="GO:0010277">
    <property type="term" value="F:chlorophyllide a oxygenase activity"/>
    <property type="evidence" value="ECO:0007669"/>
    <property type="project" value="InterPro"/>
</dbReference>
<evidence type="ECO:0000256" key="8">
    <source>
        <dbReference type="ARBA" id="ARBA00023014"/>
    </source>
</evidence>
<dbReference type="AlphaFoldDB" id="A0AAW1R6G5"/>
<evidence type="ECO:0000256" key="3">
    <source>
        <dbReference type="ARBA" id="ARBA00022640"/>
    </source>
</evidence>
<dbReference type="PANTHER" id="PTHR21266">
    <property type="entry name" value="IRON-SULFUR DOMAIN CONTAINING PROTEIN"/>
    <property type="match status" value="1"/>
</dbReference>
<dbReference type="GO" id="GO:0051537">
    <property type="term" value="F:2 iron, 2 sulfur cluster binding"/>
    <property type="evidence" value="ECO:0007669"/>
    <property type="project" value="UniProtKB-KW"/>
</dbReference>
<dbReference type="Pfam" id="PF08417">
    <property type="entry name" value="PaO"/>
    <property type="match status" value="1"/>
</dbReference>
<keyword evidence="3" id="KW-0934">Plastid</keyword>
<dbReference type="EMBL" id="JALJOR010000001">
    <property type="protein sequence ID" value="KAK9829387.1"/>
    <property type="molecule type" value="Genomic_DNA"/>
</dbReference>
<dbReference type="InterPro" id="IPR013626">
    <property type="entry name" value="PaO"/>
</dbReference>
<evidence type="ECO:0000256" key="9">
    <source>
        <dbReference type="SAM" id="Coils"/>
    </source>
</evidence>
<dbReference type="GO" id="GO:0009507">
    <property type="term" value="C:chloroplast"/>
    <property type="evidence" value="ECO:0007669"/>
    <property type="project" value="UniProtKB-SubCell"/>
</dbReference>
<keyword evidence="4" id="KW-0001">2Fe-2S</keyword>
<dbReference type="Pfam" id="PF00355">
    <property type="entry name" value="Rieske"/>
    <property type="match status" value="1"/>
</dbReference>